<evidence type="ECO:0000313" key="1">
    <source>
        <dbReference type="EMBL" id="MBU5591849.1"/>
    </source>
</evidence>
<keyword evidence="2" id="KW-1185">Reference proteome</keyword>
<comment type="caution">
    <text evidence="1">The sequence shown here is derived from an EMBL/GenBank/DDBJ whole genome shotgun (WGS) entry which is preliminary data.</text>
</comment>
<sequence length="203" mass="24004">MAKYEEKSKKLAYIFYEGDTEEIFYKRIFLQYLRGIPNKTKNLETGTGINKSIAAELYYFLNKKENKNIELYVYVFIDREGTKSDLVEFDADAIKKALNKKQIKRIEKIEAIIMIESWFFYDIEGICDYIGIPCTDNLRRTYSNTERLTHKELQVLFRKGTRKQHYIKGDKSFLEKLDIDKIHKNCSALKDGINMIKGDFELD</sequence>
<evidence type="ECO:0000313" key="2">
    <source>
        <dbReference type="Proteomes" id="UP000736583"/>
    </source>
</evidence>
<organism evidence="1 2">
    <name type="scientific">Clostridium simiarum</name>
    <dbReference type="NCBI Taxonomy" id="2841506"/>
    <lineage>
        <taxon>Bacteria</taxon>
        <taxon>Bacillati</taxon>
        <taxon>Bacillota</taxon>
        <taxon>Clostridia</taxon>
        <taxon>Eubacteriales</taxon>
        <taxon>Clostridiaceae</taxon>
        <taxon>Clostridium</taxon>
    </lineage>
</organism>
<proteinExistence type="predicted"/>
<dbReference type="EMBL" id="JAHLQL010000002">
    <property type="protein sequence ID" value="MBU5591849.1"/>
    <property type="molecule type" value="Genomic_DNA"/>
</dbReference>
<dbReference type="Proteomes" id="UP000736583">
    <property type="component" value="Unassembled WGS sequence"/>
</dbReference>
<dbReference type="RefSeq" id="WP_216456782.1">
    <property type="nucleotide sequence ID" value="NZ_JAHLQL010000002.1"/>
</dbReference>
<reference evidence="1 2" key="1">
    <citation type="submission" date="2021-06" db="EMBL/GenBank/DDBJ databases">
        <authorList>
            <person name="Sun Q."/>
            <person name="Li D."/>
        </authorList>
    </citation>
    <scope>NUCLEOTIDE SEQUENCE [LARGE SCALE GENOMIC DNA]</scope>
    <source>
        <strain evidence="1 2">MSJ-4</strain>
    </source>
</reference>
<gene>
    <name evidence="1" type="ORF">KQI89_08730</name>
</gene>
<name>A0ABS6F1U2_9CLOT</name>
<protein>
    <submittedName>
        <fullName evidence="1">DUF4276 family protein</fullName>
    </submittedName>
</protein>
<accession>A0ABS6F1U2</accession>